<feature type="region of interest" description="Disordered" evidence="1">
    <location>
        <begin position="360"/>
        <end position="398"/>
    </location>
</feature>
<protein>
    <submittedName>
        <fullName evidence="2">SGT1 domain-containing protein</fullName>
    </submittedName>
</protein>
<dbReference type="HOGENOM" id="CLU_594668_0_0_1"/>
<feature type="region of interest" description="Disordered" evidence="1">
    <location>
        <begin position="308"/>
        <end position="335"/>
    </location>
</feature>
<feature type="compositionally biased region" description="Acidic residues" evidence="1">
    <location>
        <begin position="370"/>
        <end position="381"/>
    </location>
</feature>
<feature type="region of interest" description="Disordered" evidence="1">
    <location>
        <begin position="441"/>
        <end position="460"/>
    </location>
</feature>
<feature type="compositionally biased region" description="Acidic residues" evidence="1">
    <location>
        <begin position="315"/>
        <end position="333"/>
    </location>
</feature>
<reference evidence="2 3" key="1">
    <citation type="journal article" date="2013" name="Curr. Biol.">
        <title>Shared signatures of parasitism and phylogenomics unite Cryptomycota and microsporidia.</title>
        <authorList>
            <person name="James T.Y."/>
            <person name="Pelin A."/>
            <person name="Bonen L."/>
            <person name="Ahrendt S."/>
            <person name="Sain D."/>
            <person name="Corradi N."/>
            <person name="Stajich J.E."/>
        </authorList>
    </citation>
    <scope>NUCLEOTIDE SEQUENCE [LARGE SCALE GENOMIC DNA]</scope>
    <source>
        <strain evidence="2 3">CSF55</strain>
    </source>
</reference>
<dbReference type="PANTHER" id="PTHR13060:SF0">
    <property type="entry name" value="PROTEIN ECDYSONELESS HOMOLOG"/>
    <property type="match status" value="1"/>
</dbReference>
<dbReference type="AlphaFoldDB" id="A0A075AUR7"/>
<name>A0A075AUR7_ROZAC</name>
<dbReference type="GO" id="GO:0005634">
    <property type="term" value="C:nucleus"/>
    <property type="evidence" value="ECO:0007669"/>
    <property type="project" value="TreeGrafter"/>
</dbReference>
<proteinExistence type="predicted"/>
<dbReference type="STRING" id="988480.A0A075AUR7"/>
<dbReference type="Proteomes" id="UP000030755">
    <property type="component" value="Unassembled WGS sequence"/>
</dbReference>
<evidence type="ECO:0000313" key="3">
    <source>
        <dbReference type="Proteomes" id="UP000030755"/>
    </source>
</evidence>
<organism evidence="2 3">
    <name type="scientific">Rozella allomycis (strain CSF55)</name>
    <dbReference type="NCBI Taxonomy" id="988480"/>
    <lineage>
        <taxon>Eukaryota</taxon>
        <taxon>Fungi</taxon>
        <taxon>Fungi incertae sedis</taxon>
        <taxon>Cryptomycota</taxon>
        <taxon>Cryptomycota incertae sedis</taxon>
        <taxon>Rozella</taxon>
    </lineage>
</organism>
<keyword evidence="3" id="KW-1185">Reference proteome</keyword>
<dbReference type="Pfam" id="PF07093">
    <property type="entry name" value="SGT1"/>
    <property type="match status" value="1"/>
</dbReference>
<accession>A0A075AUR7</accession>
<sequence>MAFGKTNTGESIDDETLIAKALTEFSKQDKTVIIEIQDNDGQFLLVDINEDILPGWLIPDEMDKRVYIHNGQMHLIPIPSSPSEIGVYPSTVNDVTSQIIPLILSGKTVAQPELQQEFQKKINGIENTAHKARVLVPNKIAYVLNKNPQLISFAVDAFCNRDPSSQYILSKMKHFPQEEVVETTVPVEKLPGWSRYLMTLNSKGYFQNEMIESEKYKILLAKAKDTYLNVFKDDILMKRPQPSLELGTALSGFKTGVSYANDLKEDSDDWLDTFKAEIINNDFSNFNFDETLAELSKFMEKESGYEGIANKFENQDEDSDDEYSEDEKYEMDEDTKNDYDFLKGMLKTLKTWEPHLEDLKNENKKKSEDKDDESSSDEEYNLYDKNGKPTDAFYDLIGDGPEIEDYQEEISNNQNGGQQESFQIPESDHEFMATLMQAMKNEPNGVGPVSNLFRALSGKK</sequence>
<evidence type="ECO:0000313" key="2">
    <source>
        <dbReference type="EMBL" id="EPZ32274.1"/>
    </source>
</evidence>
<dbReference type="PANTHER" id="PTHR13060">
    <property type="entry name" value="SGT1 PROTEIN HSGT1 SUPPRESSOR OF GCR2"/>
    <property type="match status" value="1"/>
</dbReference>
<dbReference type="EMBL" id="KE561162">
    <property type="protein sequence ID" value="EPZ32274.1"/>
    <property type="molecule type" value="Genomic_DNA"/>
</dbReference>
<evidence type="ECO:0000256" key="1">
    <source>
        <dbReference type="SAM" id="MobiDB-lite"/>
    </source>
</evidence>
<feature type="compositionally biased region" description="Basic and acidic residues" evidence="1">
    <location>
        <begin position="360"/>
        <end position="369"/>
    </location>
</feature>
<gene>
    <name evidence="2" type="ORF">O9G_003418</name>
</gene>
<dbReference type="OrthoDB" id="27237at2759"/>
<dbReference type="InterPro" id="IPR010770">
    <property type="entry name" value="Ecd"/>
</dbReference>